<gene>
    <name evidence="3" type="ORF">GCM10007854_02480</name>
</gene>
<dbReference type="InterPro" id="IPR002035">
    <property type="entry name" value="VWF_A"/>
</dbReference>
<name>A0ABQ5UVK6_9PROT</name>
<dbReference type="Proteomes" id="UP001161390">
    <property type="component" value="Unassembled WGS sequence"/>
</dbReference>
<evidence type="ECO:0000259" key="2">
    <source>
        <dbReference type="PROSITE" id="PS50234"/>
    </source>
</evidence>
<dbReference type="InterPro" id="IPR028087">
    <property type="entry name" value="Tad_N"/>
</dbReference>
<comment type="caution">
    <text evidence="3">The sequence shown here is derived from an EMBL/GenBank/DDBJ whole genome shotgun (WGS) entry which is preliminary data.</text>
</comment>
<proteinExistence type="predicted"/>
<evidence type="ECO:0000313" key="4">
    <source>
        <dbReference type="Proteomes" id="UP001161390"/>
    </source>
</evidence>
<feature type="domain" description="VWFA" evidence="2">
    <location>
        <begin position="146"/>
        <end position="367"/>
    </location>
</feature>
<protein>
    <recommendedName>
        <fullName evidence="2">VWFA domain-containing protein</fullName>
    </recommendedName>
</protein>
<evidence type="ECO:0000313" key="3">
    <source>
        <dbReference type="EMBL" id="GLQ19293.1"/>
    </source>
</evidence>
<dbReference type="RefSeq" id="WP_284369047.1">
    <property type="nucleotide sequence ID" value="NZ_BSNJ01000001.1"/>
</dbReference>
<dbReference type="PROSITE" id="PS50234">
    <property type="entry name" value="VWFA"/>
    <property type="match status" value="1"/>
</dbReference>
<organism evidence="3 4">
    <name type="scientific">Algimonas porphyrae</name>
    <dbReference type="NCBI Taxonomy" id="1128113"/>
    <lineage>
        <taxon>Bacteria</taxon>
        <taxon>Pseudomonadati</taxon>
        <taxon>Pseudomonadota</taxon>
        <taxon>Alphaproteobacteria</taxon>
        <taxon>Maricaulales</taxon>
        <taxon>Robiginitomaculaceae</taxon>
        <taxon>Algimonas</taxon>
    </lineage>
</organism>
<sequence>MGQGADNRFFRETRGNMSITTALVGLMLATATGAAFDTGRQVTTSQKLQSISDAAALAAMSEPGMSDRERKAMALRSVNDFAKRSGAKYADLQADAQVRAGGEQVYVSVATEVPMLFGGLMGSDTRRVSTESIAAEFTGGSLSPLSMSFVLDLSSSMQGNLGGSSKVDMTRSAIADLIASIEADFGGKAASQSRFSSALYPFNWGMVDTETVALEPGGQTVLDRLSYVSLSDGSVPTTAMERAVKEQMDDAKSVSGRDRFIIYITDGKVDEDKDDRLNRYLREDDIFEAGRNKNCEKLAKTLARLDRQLEPHLVEVSANASALSVNVAGLVNVNLGDEAGGNDANSTGMHSGHGHNNGTLKKMAKRLEARRDYVEQCRPVQPVRVAEACEKAREEDISIVAVNLSGEDGIASNTIDMCVNGLSNNNGKVKKGAKTTPDRPDSGTKTKTLPSGLTVRISSDETSYSADVRNLKELREMLNSVLPEASSKRTVRLVR</sequence>
<dbReference type="Gene3D" id="3.40.50.410">
    <property type="entry name" value="von Willebrand factor, type A domain"/>
    <property type="match status" value="1"/>
</dbReference>
<feature type="region of interest" description="Disordered" evidence="1">
    <location>
        <begin position="425"/>
        <end position="450"/>
    </location>
</feature>
<dbReference type="EMBL" id="BSNJ01000001">
    <property type="protein sequence ID" value="GLQ19293.1"/>
    <property type="molecule type" value="Genomic_DNA"/>
</dbReference>
<evidence type="ECO:0000256" key="1">
    <source>
        <dbReference type="SAM" id="MobiDB-lite"/>
    </source>
</evidence>
<accession>A0ABQ5UVK6</accession>
<dbReference type="Pfam" id="PF13400">
    <property type="entry name" value="Tad"/>
    <property type="match status" value="1"/>
</dbReference>
<keyword evidence="4" id="KW-1185">Reference proteome</keyword>
<reference evidence="3" key="1">
    <citation type="journal article" date="2014" name="Int. J. Syst. Evol. Microbiol.">
        <title>Complete genome of a new Firmicutes species belonging to the dominant human colonic microbiota ('Ruminococcus bicirculans') reveals two chromosomes and a selective capacity to utilize plant glucans.</title>
        <authorList>
            <consortium name="NISC Comparative Sequencing Program"/>
            <person name="Wegmann U."/>
            <person name="Louis P."/>
            <person name="Goesmann A."/>
            <person name="Henrissat B."/>
            <person name="Duncan S.H."/>
            <person name="Flint H.J."/>
        </authorList>
    </citation>
    <scope>NUCLEOTIDE SEQUENCE</scope>
    <source>
        <strain evidence="3">NBRC 108216</strain>
    </source>
</reference>
<dbReference type="InterPro" id="IPR036465">
    <property type="entry name" value="vWFA_dom_sf"/>
</dbReference>
<dbReference type="SUPFAM" id="SSF53300">
    <property type="entry name" value="vWA-like"/>
    <property type="match status" value="1"/>
</dbReference>
<reference evidence="3" key="2">
    <citation type="submission" date="2023-01" db="EMBL/GenBank/DDBJ databases">
        <title>Draft genome sequence of Algimonas porphyrae strain NBRC 108216.</title>
        <authorList>
            <person name="Sun Q."/>
            <person name="Mori K."/>
        </authorList>
    </citation>
    <scope>NUCLEOTIDE SEQUENCE</scope>
    <source>
        <strain evidence="3">NBRC 108216</strain>
    </source>
</reference>